<evidence type="ECO:0000256" key="6">
    <source>
        <dbReference type="ARBA" id="ARBA00023242"/>
    </source>
</evidence>
<evidence type="ECO:0000313" key="9">
    <source>
        <dbReference type="EMBL" id="KAJ5232777.1"/>
    </source>
</evidence>
<feature type="domain" description="Transcriptional coactivator p15 (PC4) C-terminal" evidence="8">
    <location>
        <begin position="37"/>
        <end position="86"/>
    </location>
</feature>
<dbReference type="SUPFAM" id="SSF54447">
    <property type="entry name" value="ssDNA-binding transcriptional regulator domain"/>
    <property type="match status" value="1"/>
</dbReference>
<dbReference type="GO" id="GO:0003713">
    <property type="term" value="F:transcription coactivator activity"/>
    <property type="evidence" value="ECO:0007669"/>
    <property type="project" value="InterPro"/>
</dbReference>
<accession>A0A9W9TNH9</accession>
<dbReference type="OrthoDB" id="2505440at2759"/>
<reference evidence="9" key="1">
    <citation type="submission" date="2022-11" db="EMBL/GenBank/DDBJ databases">
        <authorList>
            <person name="Petersen C."/>
        </authorList>
    </citation>
    <scope>NUCLEOTIDE SEQUENCE</scope>
    <source>
        <strain evidence="9">IBT 19713</strain>
    </source>
</reference>
<gene>
    <name evidence="9" type="ORF">N7468_005733</name>
</gene>
<comment type="caution">
    <text evidence="9">The sequence shown here is derived from an EMBL/GenBank/DDBJ whole genome shotgun (WGS) entry which is preliminary data.</text>
</comment>
<dbReference type="Proteomes" id="UP001150941">
    <property type="component" value="Unassembled WGS sequence"/>
</dbReference>
<organism evidence="9 10">
    <name type="scientific">Penicillium chermesinum</name>
    <dbReference type="NCBI Taxonomy" id="63820"/>
    <lineage>
        <taxon>Eukaryota</taxon>
        <taxon>Fungi</taxon>
        <taxon>Dikarya</taxon>
        <taxon>Ascomycota</taxon>
        <taxon>Pezizomycotina</taxon>
        <taxon>Eurotiomycetes</taxon>
        <taxon>Eurotiomycetidae</taxon>
        <taxon>Eurotiales</taxon>
        <taxon>Aspergillaceae</taxon>
        <taxon>Penicillium</taxon>
    </lineage>
</organism>
<keyword evidence="3" id="KW-0805">Transcription regulation</keyword>
<proteinExistence type="inferred from homology"/>
<dbReference type="RefSeq" id="XP_058330769.1">
    <property type="nucleotide sequence ID" value="XM_058475029.1"/>
</dbReference>
<sequence length="139" mass="15532">MTSRKRSAEDSVAQSKKAKTGRSLVPPQTDDNGDKFWEVSKNRRVTLSNFRGKNMVSIREYYEKDGKALPGKKGISLPMDQFSAFITLLPEIEEALVEAGEHPPRANYDRPANDNDEDVEGGTVSPSKQNIEETSDEEE</sequence>
<dbReference type="GO" id="GO:0003677">
    <property type="term" value="F:DNA binding"/>
    <property type="evidence" value="ECO:0007669"/>
    <property type="project" value="UniProtKB-KW"/>
</dbReference>
<dbReference type="GO" id="GO:0005634">
    <property type="term" value="C:nucleus"/>
    <property type="evidence" value="ECO:0007669"/>
    <property type="project" value="UniProtKB-SubCell"/>
</dbReference>
<name>A0A9W9TNH9_9EURO</name>
<protein>
    <recommendedName>
        <fullName evidence="8">Transcriptional coactivator p15 (PC4) C-terminal domain-containing protein</fullName>
    </recommendedName>
</protein>
<evidence type="ECO:0000313" key="10">
    <source>
        <dbReference type="Proteomes" id="UP001150941"/>
    </source>
</evidence>
<dbReference type="PANTHER" id="PTHR13215">
    <property type="entry name" value="RNA POLYMERASE II TRANSCRIPTIONAL COACTIVATOR"/>
    <property type="match status" value="1"/>
</dbReference>
<keyword evidence="5" id="KW-0804">Transcription</keyword>
<evidence type="ECO:0000256" key="5">
    <source>
        <dbReference type="ARBA" id="ARBA00023163"/>
    </source>
</evidence>
<evidence type="ECO:0000256" key="1">
    <source>
        <dbReference type="ARBA" id="ARBA00004123"/>
    </source>
</evidence>
<keyword evidence="10" id="KW-1185">Reference proteome</keyword>
<dbReference type="Gene3D" id="2.30.31.10">
    <property type="entry name" value="Transcriptional Coactivator Pc4, Chain A"/>
    <property type="match status" value="1"/>
</dbReference>
<dbReference type="GO" id="GO:0060261">
    <property type="term" value="P:positive regulation of transcription initiation by RNA polymerase II"/>
    <property type="evidence" value="ECO:0007669"/>
    <property type="project" value="InterPro"/>
</dbReference>
<feature type="region of interest" description="Disordered" evidence="7">
    <location>
        <begin position="1"/>
        <end position="37"/>
    </location>
</feature>
<dbReference type="AlphaFoldDB" id="A0A9W9TNH9"/>
<feature type="region of interest" description="Disordered" evidence="7">
    <location>
        <begin position="99"/>
        <end position="139"/>
    </location>
</feature>
<evidence type="ECO:0000256" key="3">
    <source>
        <dbReference type="ARBA" id="ARBA00023015"/>
    </source>
</evidence>
<evidence type="ECO:0000256" key="7">
    <source>
        <dbReference type="SAM" id="MobiDB-lite"/>
    </source>
</evidence>
<evidence type="ECO:0000256" key="2">
    <source>
        <dbReference type="ARBA" id="ARBA00009001"/>
    </source>
</evidence>
<comment type="similarity">
    <text evidence="2">Belongs to the transcriptional coactivator PC4 family.</text>
</comment>
<dbReference type="Pfam" id="PF02229">
    <property type="entry name" value="PC4"/>
    <property type="match status" value="1"/>
</dbReference>
<evidence type="ECO:0000259" key="8">
    <source>
        <dbReference type="Pfam" id="PF02229"/>
    </source>
</evidence>
<keyword evidence="4" id="KW-0238">DNA-binding</keyword>
<dbReference type="GeneID" id="83202332"/>
<feature type="compositionally biased region" description="Basic and acidic residues" evidence="7">
    <location>
        <begin position="99"/>
        <end position="113"/>
    </location>
</feature>
<dbReference type="InterPro" id="IPR009044">
    <property type="entry name" value="ssDNA-bd_transcriptional_reg"/>
</dbReference>
<dbReference type="EMBL" id="JAPQKS010000004">
    <property type="protein sequence ID" value="KAJ5232777.1"/>
    <property type="molecule type" value="Genomic_DNA"/>
</dbReference>
<dbReference type="InterPro" id="IPR003173">
    <property type="entry name" value="PC4_C"/>
</dbReference>
<keyword evidence="6" id="KW-0539">Nucleus</keyword>
<comment type="subcellular location">
    <subcellularLocation>
        <location evidence="1">Nucleus</location>
    </subcellularLocation>
</comment>
<evidence type="ECO:0000256" key="4">
    <source>
        <dbReference type="ARBA" id="ARBA00023125"/>
    </source>
</evidence>
<dbReference type="InterPro" id="IPR045125">
    <property type="entry name" value="Sub1/Tcp4-like"/>
</dbReference>
<reference evidence="9" key="2">
    <citation type="journal article" date="2023" name="IMA Fungus">
        <title>Comparative genomic study of the Penicillium genus elucidates a diverse pangenome and 15 lateral gene transfer events.</title>
        <authorList>
            <person name="Petersen C."/>
            <person name="Sorensen T."/>
            <person name="Nielsen M.R."/>
            <person name="Sondergaard T.E."/>
            <person name="Sorensen J.L."/>
            <person name="Fitzpatrick D.A."/>
            <person name="Frisvad J.C."/>
            <person name="Nielsen K.L."/>
        </authorList>
    </citation>
    <scope>NUCLEOTIDE SEQUENCE</scope>
    <source>
        <strain evidence="9">IBT 19713</strain>
    </source>
</reference>